<feature type="domain" description="Histidine kinase/HSP90-like ATPase" evidence="2">
    <location>
        <begin position="35"/>
        <end position="125"/>
    </location>
</feature>
<accession>A0A1G7KNR7</accession>
<reference evidence="3 4" key="1">
    <citation type="submission" date="2016-10" db="EMBL/GenBank/DDBJ databases">
        <authorList>
            <person name="de Groot N.N."/>
        </authorList>
    </citation>
    <scope>NUCLEOTIDE SEQUENCE [LARGE SCALE GENOMIC DNA]</scope>
    <source>
        <strain evidence="3 4">CGMCC 4.3143</strain>
    </source>
</reference>
<name>A0A1G7KNR7_PSEOR</name>
<proteinExistence type="predicted"/>
<dbReference type="InterPro" id="IPR003594">
    <property type="entry name" value="HATPase_dom"/>
</dbReference>
<dbReference type="EMBL" id="FNBE01000004">
    <property type="protein sequence ID" value="SDF38883.1"/>
    <property type="molecule type" value="Genomic_DNA"/>
</dbReference>
<dbReference type="InterPro" id="IPR036890">
    <property type="entry name" value="HATPase_C_sf"/>
</dbReference>
<evidence type="ECO:0000256" key="1">
    <source>
        <dbReference type="ARBA" id="ARBA00022527"/>
    </source>
</evidence>
<dbReference type="CDD" id="cd16936">
    <property type="entry name" value="HATPase_RsbW-like"/>
    <property type="match status" value="1"/>
</dbReference>
<evidence type="ECO:0000259" key="2">
    <source>
        <dbReference type="Pfam" id="PF13581"/>
    </source>
</evidence>
<dbReference type="OrthoDB" id="3478628at2"/>
<keyword evidence="3" id="KW-0418">Kinase</keyword>
<dbReference type="PANTHER" id="PTHR35526:SF3">
    <property type="entry name" value="ANTI-SIGMA-F FACTOR RSBW"/>
    <property type="match status" value="1"/>
</dbReference>
<dbReference type="GO" id="GO:0004674">
    <property type="term" value="F:protein serine/threonine kinase activity"/>
    <property type="evidence" value="ECO:0007669"/>
    <property type="project" value="UniProtKB-KW"/>
</dbReference>
<organism evidence="3 4">
    <name type="scientific">Pseudonocardia oroxyli</name>
    <dbReference type="NCBI Taxonomy" id="366584"/>
    <lineage>
        <taxon>Bacteria</taxon>
        <taxon>Bacillati</taxon>
        <taxon>Actinomycetota</taxon>
        <taxon>Actinomycetes</taxon>
        <taxon>Pseudonocardiales</taxon>
        <taxon>Pseudonocardiaceae</taxon>
        <taxon>Pseudonocardia</taxon>
    </lineage>
</organism>
<dbReference type="Proteomes" id="UP000198967">
    <property type="component" value="Unassembled WGS sequence"/>
</dbReference>
<keyword evidence="4" id="KW-1185">Reference proteome</keyword>
<dbReference type="AlphaFoldDB" id="A0A1G7KNR7"/>
<evidence type="ECO:0000313" key="3">
    <source>
        <dbReference type="EMBL" id="SDF38883.1"/>
    </source>
</evidence>
<dbReference type="Pfam" id="PF13581">
    <property type="entry name" value="HATPase_c_2"/>
    <property type="match status" value="1"/>
</dbReference>
<sequence length="140" mass="15261">MIRARSGYPAAVTTTLRADPVALTTAFRDARCLPRLRAWLREHVGEAESCGDAELVCTELVTNAVEHARGPRSVELAVSEDRVRVAVTDGSPERDPVAGRSRFEGEHRGRGLTLVAALSEWTVRVARRSKTVEATVLTPD</sequence>
<dbReference type="InterPro" id="IPR050267">
    <property type="entry name" value="Anti-sigma-factor_SerPK"/>
</dbReference>
<keyword evidence="3" id="KW-0808">Transferase</keyword>
<dbReference type="STRING" id="366584.SAMN05216377_104401"/>
<gene>
    <name evidence="3" type="ORF">SAMN05216377_104401</name>
</gene>
<dbReference type="Gene3D" id="3.30.565.10">
    <property type="entry name" value="Histidine kinase-like ATPase, C-terminal domain"/>
    <property type="match status" value="1"/>
</dbReference>
<protein>
    <submittedName>
        <fullName evidence="3">Anti-sigma regulatory factor (Ser/Thr protein kinase)</fullName>
    </submittedName>
</protein>
<keyword evidence="1" id="KW-0723">Serine/threonine-protein kinase</keyword>
<dbReference type="PANTHER" id="PTHR35526">
    <property type="entry name" value="ANTI-SIGMA-F FACTOR RSBW-RELATED"/>
    <property type="match status" value="1"/>
</dbReference>
<dbReference type="SUPFAM" id="SSF55874">
    <property type="entry name" value="ATPase domain of HSP90 chaperone/DNA topoisomerase II/histidine kinase"/>
    <property type="match status" value="1"/>
</dbReference>
<evidence type="ECO:0000313" key="4">
    <source>
        <dbReference type="Proteomes" id="UP000198967"/>
    </source>
</evidence>